<keyword evidence="3" id="KW-1185">Reference proteome</keyword>
<dbReference type="Gene3D" id="3.40.395.10">
    <property type="entry name" value="Adenoviral Proteinase, Chain A"/>
    <property type="match status" value="1"/>
</dbReference>
<dbReference type="OrthoDB" id="6066315at2759"/>
<dbReference type="AlphaFoldDB" id="A0A9Q1HGQ8"/>
<proteinExistence type="predicted"/>
<dbReference type="SUPFAM" id="SSF54001">
    <property type="entry name" value="Cysteine proteinases"/>
    <property type="match status" value="1"/>
</dbReference>
<sequence>MPLGNSLIFEAGLCVPKIDVVSDELSILISGLISKYPFQRKTDIFQLVVSTIVVAVDNNLGMEDIRIMLQMHPPHLVDVTDHSQVGMGKLRIGTITFNHSDLASLRPGKWINDQVIHAYLNLLMHEHHGKVYILPSFLGLKWNKSQYGEWLYDKVCC</sequence>
<accession>A0A9Q1HGQ8</accession>
<dbReference type="InterPro" id="IPR038765">
    <property type="entry name" value="Papain-like_cys_pep_sf"/>
</dbReference>
<dbReference type="Proteomes" id="UP001152320">
    <property type="component" value="Chromosome 1"/>
</dbReference>
<organism evidence="1 3">
    <name type="scientific">Holothuria leucospilota</name>
    <name type="common">Black long sea cucumber</name>
    <name type="synonym">Mertensiothuria leucospilota</name>
    <dbReference type="NCBI Taxonomy" id="206669"/>
    <lineage>
        <taxon>Eukaryota</taxon>
        <taxon>Metazoa</taxon>
        <taxon>Echinodermata</taxon>
        <taxon>Eleutherozoa</taxon>
        <taxon>Echinozoa</taxon>
        <taxon>Holothuroidea</taxon>
        <taxon>Aspidochirotacea</taxon>
        <taxon>Aspidochirotida</taxon>
        <taxon>Holothuriidae</taxon>
        <taxon>Holothuria</taxon>
    </lineage>
</organism>
<protein>
    <submittedName>
        <fullName evidence="1">Uncharacterized protein</fullName>
    </submittedName>
</protein>
<reference evidence="1" key="1">
    <citation type="submission" date="2021-10" db="EMBL/GenBank/DDBJ databases">
        <title>Tropical sea cucumber genome reveals ecological adaptation and Cuvierian tubules defense mechanism.</title>
        <authorList>
            <person name="Chen T."/>
        </authorList>
    </citation>
    <scope>NUCLEOTIDE SEQUENCE</scope>
    <source>
        <strain evidence="1">Nanhai2018</strain>
        <tissue evidence="1">Muscle</tissue>
    </source>
</reference>
<dbReference type="EMBL" id="JAIZAY010000001">
    <property type="protein sequence ID" value="KAJ8049274.1"/>
    <property type="molecule type" value="Genomic_DNA"/>
</dbReference>
<evidence type="ECO:0000313" key="3">
    <source>
        <dbReference type="Proteomes" id="UP001152320"/>
    </source>
</evidence>
<comment type="caution">
    <text evidence="1">The sequence shown here is derived from an EMBL/GenBank/DDBJ whole genome shotgun (WGS) entry which is preliminary data.</text>
</comment>
<name>A0A9Q1HGQ8_HOLLE</name>
<dbReference type="EMBL" id="JAIZAY010000001">
    <property type="protein sequence ID" value="KAJ8049272.1"/>
    <property type="molecule type" value="Genomic_DNA"/>
</dbReference>
<gene>
    <name evidence="1" type="ORF">HOLleu_01952</name>
    <name evidence="2" type="ORF">HOLleu_01954</name>
</gene>
<evidence type="ECO:0000313" key="1">
    <source>
        <dbReference type="EMBL" id="KAJ8049272.1"/>
    </source>
</evidence>
<evidence type="ECO:0000313" key="2">
    <source>
        <dbReference type="EMBL" id="KAJ8049274.1"/>
    </source>
</evidence>